<comment type="catalytic activity">
    <reaction evidence="5">
        <text>ATP + H2O = ADP + phosphate + H(+)</text>
        <dbReference type="Rhea" id="RHEA:13065"/>
        <dbReference type="ChEBI" id="CHEBI:15377"/>
        <dbReference type="ChEBI" id="CHEBI:15378"/>
        <dbReference type="ChEBI" id="CHEBI:30616"/>
        <dbReference type="ChEBI" id="CHEBI:43474"/>
        <dbReference type="ChEBI" id="CHEBI:456216"/>
    </reaction>
</comment>
<feature type="domain" description="TACO1/YebC-like second and third" evidence="7">
    <location>
        <begin position="123"/>
        <end position="276"/>
    </location>
</feature>
<feature type="domain" description="Helicase C-terminal" evidence="6">
    <location>
        <begin position="5"/>
        <end position="54"/>
    </location>
</feature>
<accession>A0A811UEX0</accession>
<comment type="caution">
    <text evidence="8">The sequence shown here is derived from an EMBL/GenBank/DDBJ whole genome shotgun (WGS) entry which is preliminary data.</text>
</comment>
<dbReference type="GO" id="GO:0006281">
    <property type="term" value="P:DNA repair"/>
    <property type="evidence" value="ECO:0007669"/>
    <property type="project" value="UniProtKB-UniRule"/>
</dbReference>
<gene>
    <name evidence="8" type="ORF">CCAP1982_LOCUS4487</name>
</gene>
<dbReference type="SUPFAM" id="SSF75625">
    <property type="entry name" value="YebC-like"/>
    <property type="match status" value="1"/>
</dbReference>
<comment type="subunit">
    <text evidence="5">Component of the INO80 chromatin-remodeling complex.</text>
</comment>
<evidence type="ECO:0000256" key="1">
    <source>
        <dbReference type="ARBA" id="ARBA00004123"/>
    </source>
</evidence>
<dbReference type="InterPro" id="IPR049730">
    <property type="entry name" value="SNF2/RAD54-like_C"/>
</dbReference>
<dbReference type="PANTHER" id="PTHR45685:SF2">
    <property type="entry name" value="CHROMATIN-REMODELING ATPASE INO80"/>
    <property type="match status" value="1"/>
</dbReference>
<dbReference type="Gene3D" id="3.30.70.980">
    <property type="match status" value="2"/>
</dbReference>
<dbReference type="InterPro" id="IPR050520">
    <property type="entry name" value="INO80/SWR1_helicase"/>
</dbReference>
<evidence type="ECO:0000256" key="4">
    <source>
        <dbReference type="ARBA" id="ARBA00022840"/>
    </source>
</evidence>
<dbReference type="OrthoDB" id="2017544at2759"/>
<evidence type="ECO:0000256" key="5">
    <source>
        <dbReference type="RuleBase" id="RU368001"/>
    </source>
</evidence>
<dbReference type="GO" id="GO:0016887">
    <property type="term" value="F:ATP hydrolysis activity"/>
    <property type="evidence" value="ECO:0007669"/>
    <property type="project" value="TreeGrafter"/>
</dbReference>
<proteinExistence type="inferred from homology"/>
<comment type="subcellular location">
    <subcellularLocation>
        <location evidence="1 5">Nucleus</location>
    </subcellularLocation>
</comment>
<dbReference type="GO" id="GO:0042393">
    <property type="term" value="F:histone binding"/>
    <property type="evidence" value="ECO:0007669"/>
    <property type="project" value="TreeGrafter"/>
</dbReference>
<evidence type="ECO:0000313" key="8">
    <source>
        <dbReference type="EMBL" id="CAD6995783.1"/>
    </source>
</evidence>
<evidence type="ECO:0000313" key="9">
    <source>
        <dbReference type="Proteomes" id="UP000606786"/>
    </source>
</evidence>
<protein>
    <recommendedName>
        <fullName evidence="5">Chromatin-remodeling ATPase INO80</fullName>
        <ecNumber evidence="5">3.6.4.-</ecNumber>
    </recommendedName>
</protein>
<dbReference type="GO" id="GO:0003677">
    <property type="term" value="F:DNA binding"/>
    <property type="evidence" value="ECO:0007669"/>
    <property type="project" value="UniProtKB-UniRule"/>
</dbReference>
<dbReference type="Pfam" id="PF00271">
    <property type="entry name" value="Helicase_C"/>
    <property type="match status" value="1"/>
</dbReference>
<dbReference type="Proteomes" id="UP000606786">
    <property type="component" value="Unassembled WGS sequence"/>
</dbReference>
<dbReference type="InterPro" id="IPR029072">
    <property type="entry name" value="YebC-like"/>
</dbReference>
<keyword evidence="3 5" id="KW-0378">Hydrolase</keyword>
<dbReference type="GO" id="GO:0005524">
    <property type="term" value="F:ATP binding"/>
    <property type="evidence" value="ECO:0007669"/>
    <property type="project" value="UniProtKB-UniRule"/>
</dbReference>
<dbReference type="EMBL" id="CAJHJT010000001">
    <property type="protein sequence ID" value="CAD6995783.1"/>
    <property type="molecule type" value="Genomic_DNA"/>
</dbReference>
<dbReference type="InterPro" id="IPR027417">
    <property type="entry name" value="P-loop_NTPase"/>
</dbReference>
<evidence type="ECO:0000256" key="2">
    <source>
        <dbReference type="ARBA" id="ARBA00022741"/>
    </source>
</evidence>
<evidence type="ECO:0000256" key="3">
    <source>
        <dbReference type="ARBA" id="ARBA00022801"/>
    </source>
</evidence>
<dbReference type="Gene3D" id="3.40.50.300">
    <property type="entry name" value="P-loop containing nucleotide triphosphate hydrolases"/>
    <property type="match status" value="1"/>
</dbReference>
<keyword evidence="2" id="KW-0547">Nucleotide-binding</keyword>
<dbReference type="EC" id="3.6.4.-" evidence="5"/>
<dbReference type="AlphaFoldDB" id="A0A811UEX0"/>
<dbReference type="GO" id="GO:0006338">
    <property type="term" value="P:chromatin remodeling"/>
    <property type="evidence" value="ECO:0007669"/>
    <property type="project" value="UniProtKB-UniRule"/>
</dbReference>
<organism evidence="8 9">
    <name type="scientific">Ceratitis capitata</name>
    <name type="common">Mediterranean fruit fly</name>
    <name type="synonym">Tephritis capitata</name>
    <dbReference type="NCBI Taxonomy" id="7213"/>
    <lineage>
        <taxon>Eukaryota</taxon>
        <taxon>Metazoa</taxon>
        <taxon>Ecdysozoa</taxon>
        <taxon>Arthropoda</taxon>
        <taxon>Hexapoda</taxon>
        <taxon>Insecta</taxon>
        <taxon>Pterygota</taxon>
        <taxon>Neoptera</taxon>
        <taxon>Endopterygota</taxon>
        <taxon>Diptera</taxon>
        <taxon>Brachycera</taxon>
        <taxon>Muscomorpha</taxon>
        <taxon>Tephritoidea</taxon>
        <taxon>Tephritidae</taxon>
        <taxon>Ceratitis</taxon>
        <taxon>Ceratitis</taxon>
    </lineage>
</organism>
<dbReference type="InterPro" id="IPR048300">
    <property type="entry name" value="TACO1_YebC-like_2nd/3rd_dom"/>
</dbReference>
<comment type="similarity">
    <text evidence="5">Belongs to the SNF2/RAD54 helicase family.</text>
</comment>
<comment type="function">
    <text evidence="5">ATPase component of the INO80 complex which remodels chromatin by shifting nucleosomes and is involved in DNA repair.</text>
</comment>
<keyword evidence="9" id="KW-1185">Reference proteome</keyword>
<dbReference type="PANTHER" id="PTHR45685">
    <property type="entry name" value="HELICASE SRCAP-RELATED"/>
    <property type="match status" value="1"/>
</dbReference>
<keyword evidence="5" id="KW-0227">DNA damage</keyword>
<reference evidence="8" key="1">
    <citation type="submission" date="2020-11" db="EMBL/GenBank/DDBJ databases">
        <authorList>
            <person name="Whitehead M."/>
        </authorList>
    </citation>
    <scope>NUCLEOTIDE SEQUENCE</scope>
    <source>
        <strain evidence="8">EGII</strain>
    </source>
</reference>
<keyword evidence="5" id="KW-0238">DNA-binding</keyword>
<dbReference type="CDD" id="cd18793">
    <property type="entry name" value="SF2_C_SNF"/>
    <property type="match status" value="1"/>
</dbReference>
<keyword evidence="4 5" id="KW-0067">ATP-binding</keyword>
<dbReference type="InterPro" id="IPR001650">
    <property type="entry name" value="Helicase_C-like"/>
</dbReference>
<evidence type="ECO:0000259" key="6">
    <source>
        <dbReference type="Pfam" id="PF00271"/>
    </source>
</evidence>
<sequence length="298" mass="34110">MWHRKHRYMRLDGSSKISARRDMVADFQTREDIFVFLLSTRAGGLGINLTAADTAPLECRLAHKLRLAVYEGNSTNPRQNRFLKTAIRRVREQGLSLHAAQQIINNYGDTRNSQHRQILQIRYNRRVFLICTLRTANVVELKSRLMPLMRAYNASFVNVIHNFHSSATIEAIISLQTSLDFSNLEGSIARDAQACKAQECEMVDYETGAVNFKCEPSEMDAVLKRVRAKGYTVLHTEYSFKPKKFIKLEESENEKYKKFRTKLMKTQDFDVIFDNVVGMDEEEIETGVATADCVVAAV</sequence>
<dbReference type="Pfam" id="PF01709">
    <property type="entry name" value="Transcrip_reg"/>
    <property type="match status" value="1"/>
</dbReference>
<comment type="domain">
    <text evidence="5">The DBINO region is involved in binding to DNA.</text>
</comment>
<dbReference type="SUPFAM" id="SSF52540">
    <property type="entry name" value="P-loop containing nucleoside triphosphate hydrolases"/>
    <property type="match status" value="1"/>
</dbReference>
<keyword evidence="5" id="KW-0234">DNA repair</keyword>
<dbReference type="GO" id="GO:0031011">
    <property type="term" value="C:Ino80 complex"/>
    <property type="evidence" value="ECO:0007669"/>
    <property type="project" value="UniProtKB-UniRule"/>
</dbReference>
<dbReference type="InterPro" id="IPR026564">
    <property type="entry name" value="Transcrip_reg_TACO1-like_dom3"/>
</dbReference>
<name>A0A811UEX0_CERCA</name>
<evidence type="ECO:0000259" key="7">
    <source>
        <dbReference type="Pfam" id="PF01709"/>
    </source>
</evidence>